<dbReference type="GeneID" id="103505558"/>
<dbReference type="Proteomes" id="UP000079169">
    <property type="component" value="Unplaced"/>
</dbReference>
<dbReference type="KEGG" id="dci:103505558"/>
<dbReference type="PaxDb" id="121845-A0A3Q0IKG6"/>
<feature type="region of interest" description="Disordered" evidence="1">
    <location>
        <begin position="136"/>
        <end position="206"/>
    </location>
</feature>
<dbReference type="RefSeq" id="XP_026676667.1">
    <property type="nucleotide sequence ID" value="XM_026820866.1"/>
</dbReference>
<keyword evidence="2" id="KW-1185">Reference proteome</keyword>
<proteinExistence type="predicted"/>
<gene>
    <name evidence="3" type="primary">LOC103505558</name>
</gene>
<sequence>MRNIHNAQPSDSLNRQMDRNQIKSNTFHSGARHAGDVNTMHSSHVNLRKSQQSLINRNSNISGSLPVTNVGTSGQNSNIQQQTSAHLTSQYTMIPEQPEQQYPQEEQYNPNHASFQNGFNRAKNDLDLVRNNELPNRLNLPVDNTVYEPNNSRRDGTTLEFSSQNNSNSNQREHVGQTENMVIHPNKNTHKPSSDNPQKQYPGKKSRGEIARDHLVNMGNVHPGIDNNTMRHLMEKFRSHYNPEEPPEYDYQDDERLNEEDDVEFYILE</sequence>
<reference evidence="3" key="1">
    <citation type="submission" date="2025-08" db="UniProtKB">
        <authorList>
            <consortium name="RefSeq"/>
        </authorList>
    </citation>
    <scope>IDENTIFICATION</scope>
</reference>
<name>A0A3Q0IKG6_DIACI</name>
<dbReference type="AlphaFoldDB" id="A0A3Q0IKG6"/>
<protein>
    <submittedName>
        <fullName evidence="3">Uncharacterized protein</fullName>
    </submittedName>
</protein>
<organism evidence="2 3">
    <name type="scientific">Diaphorina citri</name>
    <name type="common">Asian citrus psyllid</name>
    <dbReference type="NCBI Taxonomy" id="121845"/>
    <lineage>
        <taxon>Eukaryota</taxon>
        <taxon>Metazoa</taxon>
        <taxon>Ecdysozoa</taxon>
        <taxon>Arthropoda</taxon>
        <taxon>Hexapoda</taxon>
        <taxon>Insecta</taxon>
        <taxon>Pterygota</taxon>
        <taxon>Neoptera</taxon>
        <taxon>Paraneoptera</taxon>
        <taxon>Hemiptera</taxon>
        <taxon>Sternorrhyncha</taxon>
        <taxon>Psylloidea</taxon>
        <taxon>Psyllidae</taxon>
        <taxon>Diaphorininae</taxon>
        <taxon>Diaphorina</taxon>
    </lineage>
</organism>
<accession>A0A3Q0IKG6</accession>
<feature type="region of interest" description="Disordered" evidence="1">
    <location>
        <begin position="58"/>
        <end position="80"/>
    </location>
</feature>
<evidence type="ECO:0000313" key="2">
    <source>
        <dbReference type="Proteomes" id="UP000079169"/>
    </source>
</evidence>
<evidence type="ECO:0000313" key="3">
    <source>
        <dbReference type="RefSeq" id="XP_026676667.1"/>
    </source>
</evidence>
<evidence type="ECO:0000256" key="1">
    <source>
        <dbReference type="SAM" id="MobiDB-lite"/>
    </source>
</evidence>